<dbReference type="Pfam" id="PF00702">
    <property type="entry name" value="Hydrolase"/>
    <property type="match status" value="1"/>
</dbReference>
<feature type="region of interest" description="Disordered" evidence="2">
    <location>
        <begin position="40"/>
        <end position="61"/>
    </location>
</feature>
<dbReference type="PANTHER" id="PTHR43316">
    <property type="entry name" value="HYDROLASE, HALOACID DELAHOGENASE-RELATED"/>
    <property type="match status" value="1"/>
</dbReference>
<dbReference type="InterPro" id="IPR023214">
    <property type="entry name" value="HAD_sf"/>
</dbReference>
<dbReference type="SUPFAM" id="SSF56784">
    <property type="entry name" value="HAD-like"/>
    <property type="match status" value="1"/>
</dbReference>
<reference evidence="3 4" key="1">
    <citation type="journal article" date="2012" name="Science">
        <title>The Paleozoic origin of enzymatic lignin decomposition reconstructed from 31 fungal genomes.</title>
        <authorList>
            <person name="Floudas D."/>
            <person name="Binder M."/>
            <person name="Riley R."/>
            <person name="Barry K."/>
            <person name="Blanchette R.A."/>
            <person name="Henrissat B."/>
            <person name="Martinez A.T."/>
            <person name="Otillar R."/>
            <person name="Spatafora J.W."/>
            <person name="Yadav J.S."/>
            <person name="Aerts A."/>
            <person name="Benoit I."/>
            <person name="Boyd A."/>
            <person name="Carlson A."/>
            <person name="Copeland A."/>
            <person name="Coutinho P.M."/>
            <person name="de Vries R.P."/>
            <person name="Ferreira P."/>
            <person name="Findley K."/>
            <person name="Foster B."/>
            <person name="Gaskell J."/>
            <person name="Glotzer D."/>
            <person name="Gorecki P."/>
            <person name="Heitman J."/>
            <person name="Hesse C."/>
            <person name="Hori C."/>
            <person name="Igarashi K."/>
            <person name="Jurgens J.A."/>
            <person name="Kallen N."/>
            <person name="Kersten P."/>
            <person name="Kohler A."/>
            <person name="Kuees U."/>
            <person name="Kumar T.K.A."/>
            <person name="Kuo A."/>
            <person name="LaButti K."/>
            <person name="Larrondo L.F."/>
            <person name="Lindquist E."/>
            <person name="Ling A."/>
            <person name="Lombard V."/>
            <person name="Lucas S."/>
            <person name="Lundell T."/>
            <person name="Martin R."/>
            <person name="McLaughlin D.J."/>
            <person name="Morgenstern I."/>
            <person name="Morin E."/>
            <person name="Murat C."/>
            <person name="Nagy L.G."/>
            <person name="Nolan M."/>
            <person name="Ohm R.A."/>
            <person name="Patyshakuliyeva A."/>
            <person name="Rokas A."/>
            <person name="Ruiz-Duenas F.J."/>
            <person name="Sabat G."/>
            <person name="Salamov A."/>
            <person name="Samejima M."/>
            <person name="Schmutz J."/>
            <person name="Slot J.C."/>
            <person name="St John F."/>
            <person name="Stenlid J."/>
            <person name="Sun H."/>
            <person name="Sun S."/>
            <person name="Syed K."/>
            <person name="Tsang A."/>
            <person name="Wiebenga A."/>
            <person name="Young D."/>
            <person name="Pisabarro A."/>
            <person name="Eastwood D.C."/>
            <person name="Martin F."/>
            <person name="Cullen D."/>
            <person name="Grigoriev I.V."/>
            <person name="Hibbett D.S."/>
        </authorList>
    </citation>
    <scope>NUCLEOTIDE SEQUENCE [LARGE SCALE GENOMIC DNA]</scope>
    <source>
        <strain evidence="3 4">MD-104</strain>
    </source>
</reference>
<accession>A0A2H3JH95</accession>
<dbReference type="OrthoDB" id="20198at2759"/>
<feature type="compositionally biased region" description="Low complexity" evidence="2">
    <location>
        <begin position="40"/>
        <end position="60"/>
    </location>
</feature>
<name>A0A2H3JH95_WOLCO</name>
<dbReference type="OMA" id="TCWIERR"/>
<keyword evidence="1" id="KW-0378">Hydrolase</keyword>
<organism evidence="3 4">
    <name type="scientific">Wolfiporia cocos (strain MD-104)</name>
    <name type="common">Brown rot fungus</name>
    <dbReference type="NCBI Taxonomy" id="742152"/>
    <lineage>
        <taxon>Eukaryota</taxon>
        <taxon>Fungi</taxon>
        <taxon>Dikarya</taxon>
        <taxon>Basidiomycota</taxon>
        <taxon>Agaricomycotina</taxon>
        <taxon>Agaricomycetes</taxon>
        <taxon>Polyporales</taxon>
        <taxon>Phaeolaceae</taxon>
        <taxon>Wolfiporia</taxon>
    </lineage>
</organism>
<dbReference type="Proteomes" id="UP000218811">
    <property type="component" value="Unassembled WGS sequence"/>
</dbReference>
<dbReference type="PANTHER" id="PTHR43316:SF9">
    <property type="entry name" value="ACID DEHALOGENASE, PUTATIVE (AFU_ORTHOLOGUE AFUA_6G14460)-RELATED"/>
    <property type="match status" value="1"/>
</dbReference>
<gene>
    <name evidence="3" type="ORF">WOLCODRAFT_27873</name>
</gene>
<sequence length="221" mass="23649">MRYSELLARVHAELEARLHGKAGPPEGGEHAVTMKTTASEAGTTAVGTSASAEAAGGAAEADPHTAFGRSIASWPVFPDTVPALEYLSKHLKLTVLSNVDRASFAATQRALEGPPEAQRFAFAAVYTAEDAGAYKPDPRAREYALRRIEQELGVKREEVLVVANSVFHDVAPSRQIGLGTAWIQRQGSVIGHDEVEGSKATFRFGTLGEMAEALKREVESH</sequence>
<evidence type="ECO:0000256" key="2">
    <source>
        <dbReference type="SAM" id="MobiDB-lite"/>
    </source>
</evidence>
<evidence type="ECO:0000313" key="3">
    <source>
        <dbReference type="EMBL" id="PCH35377.1"/>
    </source>
</evidence>
<proteinExistence type="predicted"/>
<dbReference type="Gene3D" id="3.40.50.1000">
    <property type="entry name" value="HAD superfamily/HAD-like"/>
    <property type="match status" value="1"/>
</dbReference>
<dbReference type="AlphaFoldDB" id="A0A2H3JH95"/>
<dbReference type="GO" id="GO:0016787">
    <property type="term" value="F:hydrolase activity"/>
    <property type="evidence" value="ECO:0007669"/>
    <property type="project" value="UniProtKB-KW"/>
</dbReference>
<evidence type="ECO:0000313" key="4">
    <source>
        <dbReference type="Proteomes" id="UP000218811"/>
    </source>
</evidence>
<dbReference type="EMBL" id="KB467843">
    <property type="protein sequence ID" value="PCH35377.1"/>
    <property type="molecule type" value="Genomic_DNA"/>
</dbReference>
<dbReference type="InterPro" id="IPR051540">
    <property type="entry name" value="S-2-haloacid_dehalogenase"/>
</dbReference>
<dbReference type="InterPro" id="IPR036412">
    <property type="entry name" value="HAD-like_sf"/>
</dbReference>
<keyword evidence="4" id="KW-1185">Reference proteome</keyword>
<protein>
    <submittedName>
        <fullName evidence="3">HAD-like protein</fullName>
    </submittedName>
</protein>
<evidence type="ECO:0000256" key="1">
    <source>
        <dbReference type="ARBA" id="ARBA00022801"/>
    </source>
</evidence>